<dbReference type="OrthoDB" id="8195099at2759"/>
<accession>A0A482VLI4</accession>
<sequence length="132" mass="15708">MGAKLMLSDSTIFQISLKSSEMNFRELFFTDQKEDCGRPKIRTNEAIENVRNLIEEASRTFIRVSVQQTEMSYETCQKIRKKKLHLYVYQPTLVHELLAVDSPQRVEEWFLNTINNDETLNYTFYSDKAWFH</sequence>
<keyword evidence="2" id="KW-1185">Reference proteome</keyword>
<name>A0A482VLI4_ASBVE</name>
<gene>
    <name evidence="1" type="ORF">BDFB_014391</name>
</gene>
<evidence type="ECO:0000313" key="2">
    <source>
        <dbReference type="Proteomes" id="UP000292052"/>
    </source>
</evidence>
<dbReference type="AlphaFoldDB" id="A0A482VLI4"/>
<dbReference type="EMBL" id="QDEB01087684">
    <property type="protein sequence ID" value="RZC33583.1"/>
    <property type="molecule type" value="Genomic_DNA"/>
</dbReference>
<organism evidence="1 2">
    <name type="scientific">Asbolus verrucosus</name>
    <name type="common">Desert ironclad beetle</name>
    <dbReference type="NCBI Taxonomy" id="1661398"/>
    <lineage>
        <taxon>Eukaryota</taxon>
        <taxon>Metazoa</taxon>
        <taxon>Ecdysozoa</taxon>
        <taxon>Arthropoda</taxon>
        <taxon>Hexapoda</taxon>
        <taxon>Insecta</taxon>
        <taxon>Pterygota</taxon>
        <taxon>Neoptera</taxon>
        <taxon>Endopterygota</taxon>
        <taxon>Coleoptera</taxon>
        <taxon>Polyphaga</taxon>
        <taxon>Cucujiformia</taxon>
        <taxon>Tenebrionidae</taxon>
        <taxon>Pimeliinae</taxon>
        <taxon>Asbolus</taxon>
    </lineage>
</organism>
<proteinExistence type="predicted"/>
<feature type="non-terminal residue" evidence="1">
    <location>
        <position position="132"/>
    </location>
</feature>
<reference evidence="1 2" key="1">
    <citation type="submission" date="2017-03" db="EMBL/GenBank/DDBJ databases">
        <title>Genome of the blue death feigning beetle - Asbolus verrucosus.</title>
        <authorList>
            <person name="Rider S.D."/>
        </authorList>
    </citation>
    <scope>NUCLEOTIDE SEQUENCE [LARGE SCALE GENOMIC DNA]</scope>
    <source>
        <strain evidence="1">Butters</strain>
        <tissue evidence="1">Head and leg muscle</tissue>
    </source>
</reference>
<comment type="caution">
    <text evidence="1">The sequence shown here is derived from an EMBL/GenBank/DDBJ whole genome shotgun (WGS) entry which is preliminary data.</text>
</comment>
<evidence type="ECO:0000313" key="1">
    <source>
        <dbReference type="EMBL" id="RZC33583.1"/>
    </source>
</evidence>
<dbReference type="PANTHER" id="PTHR47326:SF1">
    <property type="entry name" value="HTH PSQ-TYPE DOMAIN-CONTAINING PROTEIN"/>
    <property type="match status" value="1"/>
</dbReference>
<dbReference type="PANTHER" id="PTHR47326">
    <property type="entry name" value="TRANSPOSABLE ELEMENT TC3 TRANSPOSASE-LIKE PROTEIN"/>
    <property type="match status" value="1"/>
</dbReference>
<protein>
    <submittedName>
        <fullName evidence="1">Uncharacterized protein</fullName>
    </submittedName>
</protein>
<dbReference type="Proteomes" id="UP000292052">
    <property type="component" value="Unassembled WGS sequence"/>
</dbReference>